<dbReference type="PANTHER" id="PTHR39624">
    <property type="entry name" value="PROTEIN INVOLVED IN RIMO-MEDIATED BETA-METHYLTHIOLATION OF RIBOSOMAL PROTEIN S12 YCAO"/>
    <property type="match status" value="1"/>
</dbReference>
<dbReference type="Gene3D" id="3.30.300.20">
    <property type="match status" value="1"/>
</dbReference>
<dbReference type="OrthoDB" id="9789573at2"/>
<comment type="caution">
    <text evidence="1">The sequence shown here is derived from an EMBL/GenBank/DDBJ whole genome shotgun (WGS) entry which is preliminary data.</text>
</comment>
<keyword evidence="2" id="KW-1185">Reference proteome</keyword>
<dbReference type="InterPro" id="IPR015946">
    <property type="entry name" value="KH_dom-like_a/b"/>
</dbReference>
<reference evidence="1 2" key="1">
    <citation type="submission" date="2016-09" db="EMBL/GenBank/DDBJ databases">
        <title>Pseudonocardia autotrophica DSM535, a candidate organism with high potential of specific P450 cytochromes.</title>
        <authorList>
            <person name="Grumaz C."/>
            <person name="Vainshtein Y."/>
            <person name="Kirstahler P."/>
            <person name="Sohn K."/>
        </authorList>
    </citation>
    <scope>NUCLEOTIDE SEQUENCE [LARGE SCALE GENOMIC DNA]</scope>
    <source>
        <strain evidence="1 2">DSM 535</strain>
    </source>
</reference>
<name>A0A1Y2N7P1_PSEAH</name>
<organism evidence="1 2">
    <name type="scientific">Pseudonocardia autotrophica</name>
    <name type="common">Amycolata autotrophica</name>
    <name type="synonym">Nocardia autotrophica</name>
    <dbReference type="NCBI Taxonomy" id="2074"/>
    <lineage>
        <taxon>Bacteria</taxon>
        <taxon>Bacillati</taxon>
        <taxon>Actinomycetota</taxon>
        <taxon>Actinomycetes</taxon>
        <taxon>Pseudonocardiales</taxon>
        <taxon>Pseudonocardiaceae</taxon>
        <taxon>Pseudonocardia</taxon>
    </lineage>
</organism>
<protein>
    <submittedName>
        <fullName evidence="1">OsmC-like protein</fullName>
    </submittedName>
</protein>
<dbReference type="Pfam" id="PF02566">
    <property type="entry name" value="OsmC"/>
    <property type="match status" value="1"/>
</dbReference>
<gene>
    <name evidence="1" type="ORF">BG845_00416</name>
</gene>
<proteinExistence type="predicted"/>
<evidence type="ECO:0000313" key="1">
    <source>
        <dbReference type="EMBL" id="OSY43473.1"/>
    </source>
</evidence>
<dbReference type="EMBL" id="MIGB01000002">
    <property type="protein sequence ID" value="OSY43473.1"/>
    <property type="molecule type" value="Genomic_DNA"/>
</dbReference>
<dbReference type="RefSeq" id="WP_125911588.1">
    <property type="nucleotide sequence ID" value="NZ_AP018920.1"/>
</dbReference>
<evidence type="ECO:0000313" key="2">
    <source>
        <dbReference type="Proteomes" id="UP000194360"/>
    </source>
</evidence>
<dbReference type="InterPro" id="IPR036102">
    <property type="entry name" value="OsmC/Ohrsf"/>
</dbReference>
<dbReference type="Proteomes" id="UP000194360">
    <property type="component" value="Unassembled WGS sequence"/>
</dbReference>
<dbReference type="SUPFAM" id="SSF82784">
    <property type="entry name" value="OsmC-like"/>
    <property type="match status" value="1"/>
</dbReference>
<dbReference type="PANTHER" id="PTHR39624:SF2">
    <property type="entry name" value="OSMC-LIKE PROTEIN"/>
    <property type="match status" value="1"/>
</dbReference>
<sequence length="137" mass="14436">MERQVTAVREAGLRCRVRAGEHEFVVDEPASVGGTDQGPQPTDMLLGAVASCFTIALSYCAARRGLAPDPVRVEVTGTYDGPRFRSITVSAVVGGVSPDELARLTAEAERVCYVTNTLRGGPEIEVRTSVADGGTGR</sequence>
<dbReference type="AlphaFoldDB" id="A0A1Y2N7P1"/>
<dbReference type="InterPro" id="IPR003718">
    <property type="entry name" value="OsmC/Ohr_fam"/>
</dbReference>
<accession>A0A1Y2N7P1</accession>